<dbReference type="InterPro" id="IPR027145">
    <property type="entry name" value="PWP2"/>
</dbReference>
<reference evidence="4" key="2">
    <citation type="journal article" date="2006" name="PLoS Pathog.">
        <title>New perspectives on host-parasite interplay by comparative transcriptomic and proteomic analyses of Schistosoma japonicum.</title>
        <authorList>
            <person name="Liu F."/>
            <person name="Lu J."/>
            <person name="Hu W."/>
            <person name="Wang S.Y."/>
            <person name="Cui S.J."/>
            <person name="Chi M."/>
            <person name="Yan Q."/>
            <person name="Wang X.R."/>
            <person name="Song H.D."/>
            <person name="Xu X.N."/>
            <person name="Wang J.J."/>
            <person name="Zhang X.L."/>
            <person name="Zhang X."/>
            <person name="Wang Z.Q."/>
            <person name="Xue C.L."/>
            <person name="Brindley P.J."/>
            <person name="McManus D.P."/>
            <person name="Yang P.Y."/>
            <person name="Feng Z."/>
            <person name="Chen Z."/>
            <person name="Han Z.G."/>
        </authorList>
    </citation>
    <scope>NUCLEOTIDE SEQUENCE</scope>
</reference>
<organism evidence="4">
    <name type="scientific">Schistosoma japonicum</name>
    <name type="common">Blood fluke</name>
    <dbReference type="NCBI Taxonomy" id="6182"/>
    <lineage>
        <taxon>Eukaryota</taxon>
        <taxon>Metazoa</taxon>
        <taxon>Spiralia</taxon>
        <taxon>Lophotrochozoa</taxon>
        <taxon>Platyhelminthes</taxon>
        <taxon>Trematoda</taxon>
        <taxon>Digenea</taxon>
        <taxon>Strigeidida</taxon>
        <taxon>Schistosomatoidea</taxon>
        <taxon>Schistosomatidae</taxon>
        <taxon>Schistosoma</taxon>
    </lineage>
</organism>
<sequence length="177" mass="20328">MAIRLQLHELVEEIIESIPVDQIDFLAHQLPINHVTHYLIAFLARQLSGRSRHVELYIRWTHSILRSHSLNLRRIAANSALSESANSKDSRNLMDKESLDDRKELSTPGFLTFHGEWAACQASLVRLQASLNHVKSHLIKHCEAVDNSWNYFESLSKLYQKRANNAANQNIVQDNHS</sequence>
<keyword evidence="1" id="KW-0853">WD repeat</keyword>
<evidence type="ECO:0000259" key="3">
    <source>
        <dbReference type="Pfam" id="PF04003"/>
    </source>
</evidence>
<dbReference type="GO" id="GO:0000462">
    <property type="term" value="P:maturation of SSU-rRNA from tricistronic rRNA transcript (SSU-rRNA, 5.8S rRNA, LSU-rRNA)"/>
    <property type="evidence" value="ECO:0007669"/>
    <property type="project" value="TreeGrafter"/>
</dbReference>
<dbReference type="GO" id="GO:0000028">
    <property type="term" value="P:ribosomal small subunit assembly"/>
    <property type="evidence" value="ECO:0007669"/>
    <property type="project" value="TreeGrafter"/>
</dbReference>
<evidence type="ECO:0000256" key="1">
    <source>
        <dbReference type="ARBA" id="ARBA00022574"/>
    </source>
</evidence>
<dbReference type="InterPro" id="IPR007148">
    <property type="entry name" value="SSU_processome_Utp12"/>
</dbReference>
<dbReference type="GO" id="GO:0034388">
    <property type="term" value="C:Pwp2p-containing subcomplex of 90S preribosome"/>
    <property type="evidence" value="ECO:0007669"/>
    <property type="project" value="TreeGrafter"/>
</dbReference>
<dbReference type="PANTHER" id="PTHR19858:SF0">
    <property type="entry name" value="PERIODIC TRYPTOPHAN PROTEIN 2 HOMOLOG"/>
    <property type="match status" value="1"/>
</dbReference>
<keyword evidence="2" id="KW-0677">Repeat</keyword>
<protein>
    <submittedName>
        <fullName evidence="4">SJCHGC04049 protein</fullName>
    </submittedName>
</protein>
<name>Q5DB75_SCHJA</name>
<dbReference type="GO" id="GO:0032040">
    <property type="term" value="C:small-subunit processome"/>
    <property type="evidence" value="ECO:0007669"/>
    <property type="project" value="TreeGrafter"/>
</dbReference>
<proteinExistence type="evidence at transcript level"/>
<evidence type="ECO:0000256" key="2">
    <source>
        <dbReference type="ARBA" id="ARBA00022737"/>
    </source>
</evidence>
<accession>Q5DB75</accession>
<evidence type="ECO:0000313" key="4">
    <source>
        <dbReference type="EMBL" id="AAW26931.1"/>
    </source>
</evidence>
<dbReference type="PANTHER" id="PTHR19858">
    <property type="entry name" value="WD40 REPEAT PROTEIN"/>
    <property type="match status" value="1"/>
</dbReference>
<reference evidence="4" key="1">
    <citation type="submission" date="2004-11" db="EMBL/GenBank/DDBJ databases">
        <title>The full-length cDNA sequences of Schistosoma japonicum genes.</title>
        <authorList>
            <person name="Han Z."/>
        </authorList>
    </citation>
    <scope>NUCLEOTIDE SEQUENCE</scope>
</reference>
<dbReference type="EMBL" id="AY815199">
    <property type="protein sequence ID" value="AAW26931.1"/>
    <property type="molecule type" value="mRNA"/>
</dbReference>
<dbReference type="AlphaFoldDB" id="Q5DB75"/>
<dbReference type="Pfam" id="PF04003">
    <property type="entry name" value="Utp12"/>
    <property type="match status" value="1"/>
</dbReference>
<feature type="domain" description="Small-subunit processome Utp12" evidence="3">
    <location>
        <begin position="8"/>
        <end position="76"/>
    </location>
</feature>